<proteinExistence type="predicted"/>
<dbReference type="STRING" id="1314674.A0A0D7ATA9"/>
<keyword evidence="2" id="KW-1185">Reference proteome</keyword>
<organism evidence="1 2">
    <name type="scientific">Cylindrobasidium torrendii FP15055 ss-10</name>
    <dbReference type="NCBI Taxonomy" id="1314674"/>
    <lineage>
        <taxon>Eukaryota</taxon>
        <taxon>Fungi</taxon>
        <taxon>Dikarya</taxon>
        <taxon>Basidiomycota</taxon>
        <taxon>Agaricomycotina</taxon>
        <taxon>Agaricomycetes</taxon>
        <taxon>Agaricomycetidae</taxon>
        <taxon>Agaricales</taxon>
        <taxon>Marasmiineae</taxon>
        <taxon>Physalacriaceae</taxon>
        <taxon>Cylindrobasidium</taxon>
    </lineage>
</organism>
<gene>
    <name evidence="1" type="ORF">CYLTODRAFT_327283</name>
</gene>
<protein>
    <submittedName>
        <fullName evidence="1">Uncharacterized protein</fullName>
    </submittedName>
</protein>
<sequence length="94" mass="11445">QYEDRRREVPLVHIEMGNELLERFREGYNSDPQFTRVLEWTRSKEWSHDYRFFRNEAGLLFFKDADYVPRLCVPRSLRAEILIQAHEHPLESAH</sequence>
<evidence type="ECO:0000313" key="2">
    <source>
        <dbReference type="Proteomes" id="UP000054007"/>
    </source>
</evidence>
<name>A0A0D7ATA9_9AGAR</name>
<dbReference type="EMBL" id="KN880907">
    <property type="protein sequence ID" value="KIY61608.1"/>
    <property type="molecule type" value="Genomic_DNA"/>
</dbReference>
<dbReference type="Proteomes" id="UP000054007">
    <property type="component" value="Unassembled WGS sequence"/>
</dbReference>
<feature type="non-terminal residue" evidence="1">
    <location>
        <position position="94"/>
    </location>
</feature>
<dbReference type="AlphaFoldDB" id="A0A0D7ATA9"/>
<dbReference type="OrthoDB" id="3245961at2759"/>
<reference evidence="1 2" key="1">
    <citation type="journal article" date="2015" name="Fungal Genet. Biol.">
        <title>Evolution of novel wood decay mechanisms in Agaricales revealed by the genome sequences of Fistulina hepatica and Cylindrobasidium torrendii.</title>
        <authorList>
            <person name="Floudas D."/>
            <person name="Held B.W."/>
            <person name="Riley R."/>
            <person name="Nagy L.G."/>
            <person name="Koehler G."/>
            <person name="Ransdell A.S."/>
            <person name="Younus H."/>
            <person name="Chow J."/>
            <person name="Chiniquy J."/>
            <person name="Lipzen A."/>
            <person name="Tritt A."/>
            <person name="Sun H."/>
            <person name="Haridas S."/>
            <person name="LaButti K."/>
            <person name="Ohm R.A."/>
            <person name="Kues U."/>
            <person name="Blanchette R.A."/>
            <person name="Grigoriev I.V."/>
            <person name="Minto R.E."/>
            <person name="Hibbett D.S."/>
        </authorList>
    </citation>
    <scope>NUCLEOTIDE SEQUENCE [LARGE SCALE GENOMIC DNA]</scope>
    <source>
        <strain evidence="1 2">FP15055 ss-10</strain>
    </source>
</reference>
<evidence type="ECO:0000313" key="1">
    <source>
        <dbReference type="EMBL" id="KIY61608.1"/>
    </source>
</evidence>
<accession>A0A0D7ATA9</accession>
<feature type="non-terminal residue" evidence="1">
    <location>
        <position position="1"/>
    </location>
</feature>